<organism evidence="1 2">
    <name type="scientific">Nonomuraea helvata</name>
    <dbReference type="NCBI Taxonomy" id="37484"/>
    <lineage>
        <taxon>Bacteria</taxon>
        <taxon>Bacillati</taxon>
        <taxon>Actinomycetota</taxon>
        <taxon>Actinomycetes</taxon>
        <taxon>Streptosporangiales</taxon>
        <taxon>Streptosporangiaceae</taxon>
        <taxon>Nonomuraea</taxon>
    </lineage>
</organism>
<dbReference type="Gene3D" id="3.50.30.50">
    <property type="entry name" value="Putative cyclase"/>
    <property type="match status" value="1"/>
</dbReference>
<dbReference type="EC" id="3.5.-.-" evidence="1"/>
<dbReference type="Proteomes" id="UP001589532">
    <property type="component" value="Unassembled WGS sequence"/>
</dbReference>
<comment type="caution">
    <text evidence="1">The sequence shown here is derived from an EMBL/GenBank/DDBJ whole genome shotgun (WGS) entry which is preliminary data.</text>
</comment>
<dbReference type="InterPro" id="IPR037175">
    <property type="entry name" value="KFase_sf"/>
</dbReference>
<keyword evidence="2" id="KW-1185">Reference proteome</keyword>
<evidence type="ECO:0000313" key="2">
    <source>
        <dbReference type="Proteomes" id="UP001589532"/>
    </source>
</evidence>
<dbReference type="InterPro" id="IPR007325">
    <property type="entry name" value="KFase/CYL"/>
</dbReference>
<reference evidence="1 2" key="1">
    <citation type="submission" date="2024-09" db="EMBL/GenBank/DDBJ databases">
        <authorList>
            <person name="Sun Q."/>
            <person name="Mori K."/>
        </authorList>
    </citation>
    <scope>NUCLEOTIDE SEQUENCE [LARGE SCALE GENOMIC DNA]</scope>
    <source>
        <strain evidence="1 2">JCM 3143</strain>
    </source>
</reference>
<dbReference type="EMBL" id="JBHMBW010000025">
    <property type="protein sequence ID" value="MFB9626787.1"/>
    <property type="molecule type" value="Genomic_DNA"/>
</dbReference>
<dbReference type="PANTHER" id="PTHR31118:SF12">
    <property type="entry name" value="CYCLASE-LIKE PROTEIN 2"/>
    <property type="match status" value="1"/>
</dbReference>
<protein>
    <submittedName>
        <fullName evidence="1">Cyclase family protein</fullName>
        <ecNumber evidence="1">3.5.-.-</ecNumber>
    </submittedName>
</protein>
<accession>A0ABV5S542</accession>
<dbReference type="PANTHER" id="PTHR31118">
    <property type="entry name" value="CYCLASE-LIKE PROTEIN 2"/>
    <property type="match status" value="1"/>
</dbReference>
<dbReference type="SUPFAM" id="SSF102198">
    <property type="entry name" value="Putative cyclase"/>
    <property type="match status" value="1"/>
</dbReference>
<dbReference type="Pfam" id="PF04199">
    <property type="entry name" value="Cyclase"/>
    <property type="match status" value="1"/>
</dbReference>
<sequence length="249" mass="27537">MTPLAALDILRAGHWVDLTHAFHPGIPHCPSFEPEQRTVVYDHAPRNGTRGSGFLAHEYRHVGQWGTHVDPPAHFVPGLRFQDQIPVTEMILPLVVLDIHEQAAADPDYCVTAADLAGWEARHGPVPPGSFVALRTDWSHRWPSQEHMINADADGIYHYPGWSHEVLVTLFEERDVTACGHETTDTDPGIIVSQGQAPLEHYVLAQDRYQIELLTGLDQIPEHGAVIVATWPKAQNGSGFPARAFAICP</sequence>
<dbReference type="GO" id="GO:0016787">
    <property type="term" value="F:hydrolase activity"/>
    <property type="evidence" value="ECO:0007669"/>
    <property type="project" value="UniProtKB-KW"/>
</dbReference>
<keyword evidence="1" id="KW-0378">Hydrolase</keyword>
<proteinExistence type="predicted"/>
<evidence type="ECO:0000313" key="1">
    <source>
        <dbReference type="EMBL" id="MFB9626787.1"/>
    </source>
</evidence>
<name>A0ABV5S542_9ACTN</name>
<dbReference type="RefSeq" id="WP_345003187.1">
    <property type="nucleotide sequence ID" value="NZ_BAAAXV010000012.1"/>
</dbReference>
<gene>
    <name evidence="1" type="ORF">ACFFSA_27190</name>
</gene>